<organism evidence="1">
    <name type="scientific">Auxenochlorella protothecoides</name>
    <name type="common">Green microalga</name>
    <name type="synonym">Chlorella protothecoides</name>
    <dbReference type="NCBI Taxonomy" id="3075"/>
    <lineage>
        <taxon>Eukaryota</taxon>
        <taxon>Viridiplantae</taxon>
        <taxon>Chlorophyta</taxon>
        <taxon>core chlorophytes</taxon>
        <taxon>Trebouxiophyceae</taxon>
        <taxon>Chlorellales</taxon>
        <taxon>Chlorellaceae</taxon>
        <taxon>Auxenochlorella</taxon>
    </lineage>
</organism>
<protein>
    <submittedName>
        <fullName evidence="1">Uncharacterized protein</fullName>
    </submittedName>
</protein>
<gene>
    <name evidence="1" type="ORF">g.14213</name>
</gene>
<evidence type="ECO:0000313" key="1">
    <source>
        <dbReference type="EMBL" id="JAT76339.1"/>
    </source>
</evidence>
<name>A0A1D2AAV2_AUXPR</name>
<reference evidence="1" key="1">
    <citation type="submission" date="2015-08" db="EMBL/GenBank/DDBJ databases">
        <authorList>
            <person name="Babu N.S."/>
            <person name="Beckwith C.J."/>
            <person name="Beseler K.G."/>
            <person name="Brison A."/>
            <person name="Carone J.V."/>
            <person name="Caskin T.P."/>
            <person name="Diamond M."/>
            <person name="Durham M.E."/>
            <person name="Foxe J.M."/>
            <person name="Go M."/>
            <person name="Henderson B.A."/>
            <person name="Jones I.B."/>
            <person name="McGettigan J.A."/>
            <person name="Micheletti S.J."/>
            <person name="Nasrallah M.E."/>
            <person name="Ortiz D."/>
            <person name="Piller C.R."/>
            <person name="Privatt S.R."/>
            <person name="Schneider S.L."/>
            <person name="Sharp S."/>
            <person name="Smith T.C."/>
            <person name="Stanton J.D."/>
            <person name="Ullery H.E."/>
            <person name="Wilson R.J."/>
            <person name="Serrano M.G."/>
            <person name="Buck G."/>
            <person name="Lee V."/>
            <person name="Wang Y."/>
            <person name="Carvalho R."/>
            <person name="Voegtly L."/>
            <person name="Shi R."/>
            <person name="Duckworth R."/>
            <person name="Johnson A."/>
            <person name="Loviza R."/>
            <person name="Walstead R."/>
            <person name="Shah Z."/>
            <person name="Kiflezghi M."/>
            <person name="Wade K."/>
            <person name="Ball S.L."/>
            <person name="Bradley K.W."/>
            <person name="Asai D.J."/>
            <person name="Bowman C.A."/>
            <person name="Russell D.A."/>
            <person name="Pope W.H."/>
            <person name="Jacobs-Sera D."/>
            <person name="Hendrix R.W."/>
            <person name="Hatfull G.F."/>
        </authorList>
    </citation>
    <scope>NUCLEOTIDE SEQUENCE</scope>
</reference>
<dbReference type="AlphaFoldDB" id="A0A1D2AAV2"/>
<accession>A0A1D2AAV2</accession>
<dbReference type="EMBL" id="GDKF01002283">
    <property type="protein sequence ID" value="JAT76339.1"/>
    <property type="molecule type" value="Transcribed_RNA"/>
</dbReference>
<sequence>MAGKLVSPRDSHKARLPVVSTLAPAVAGAPTSELWTPPVRSDSLLTRPAYYPFDYYWTDTDDLLDMRHLNQMTLVPRLAALERVAAVDHLAAGTRPGPSHLVQSLPFRSFIDACLASACELEGAGVTPLVLLLRLVSWLRVGEGGDRAFFLDFVARLSRALHAALGLHGGALRPQETLAALEAWARWDGLGEAFRRGRPEFAPGVQGALRHASFSAPEAVRVLAAVSGVRAALPTFTPCATVVGRLAETVALAAAALSAEELALGLGAPRGLTWPYYQCALPMLRTLHLEALDRAREAERRGLDAGPALAAAALGLAVARTVHCATADRMRAVGAARGFDFDALEAQVEAEAGAAGGGALGVSVAVRA</sequence>
<proteinExistence type="predicted"/>